<dbReference type="InterPro" id="IPR027417">
    <property type="entry name" value="P-loop_NTPase"/>
</dbReference>
<proteinExistence type="predicted"/>
<dbReference type="PANTHER" id="PTHR41259">
    <property type="entry name" value="DOUBLE-STRAND BREAK REPAIR RAD50 ATPASE, PUTATIVE-RELATED"/>
    <property type="match status" value="1"/>
</dbReference>
<evidence type="ECO:0000313" key="3">
    <source>
        <dbReference type="EMBL" id="GLK75425.1"/>
    </source>
</evidence>
<reference evidence="3" key="1">
    <citation type="journal article" date="2014" name="Int. J. Syst. Evol. Microbiol.">
        <title>Complete genome sequence of Corynebacterium casei LMG S-19264T (=DSM 44701T), isolated from a smear-ripened cheese.</title>
        <authorList>
            <consortium name="US DOE Joint Genome Institute (JGI-PGF)"/>
            <person name="Walter F."/>
            <person name="Albersmeier A."/>
            <person name="Kalinowski J."/>
            <person name="Ruckert C."/>
        </authorList>
    </citation>
    <scope>NUCLEOTIDE SEQUENCE</scope>
    <source>
        <strain evidence="3">VKM B-2555</strain>
    </source>
</reference>
<dbReference type="PANTHER" id="PTHR41259:SF1">
    <property type="entry name" value="DOUBLE-STRAND BREAK REPAIR RAD50 ATPASE, PUTATIVE-RELATED"/>
    <property type="match status" value="1"/>
</dbReference>
<comment type="caution">
    <text evidence="3">The sequence shown here is derived from an EMBL/GenBank/DDBJ whole genome shotgun (WGS) entry which is preliminary data.</text>
</comment>
<dbReference type="RefSeq" id="WP_271203376.1">
    <property type="nucleotide sequence ID" value="NZ_BSFK01000005.1"/>
</dbReference>
<dbReference type="AlphaFoldDB" id="A0A9W6JGI7"/>
<feature type="coiled-coil region" evidence="1">
    <location>
        <begin position="357"/>
        <end position="391"/>
    </location>
</feature>
<evidence type="ECO:0000256" key="1">
    <source>
        <dbReference type="SAM" id="Coils"/>
    </source>
</evidence>
<feature type="domain" description="YhaN AAA" evidence="2">
    <location>
        <begin position="1"/>
        <end position="51"/>
    </location>
</feature>
<dbReference type="Gene3D" id="3.40.50.300">
    <property type="entry name" value="P-loop containing nucleotide triphosphate hydrolases"/>
    <property type="match status" value="2"/>
</dbReference>
<reference evidence="3" key="2">
    <citation type="submission" date="2023-01" db="EMBL/GenBank/DDBJ databases">
        <authorList>
            <person name="Sun Q."/>
            <person name="Evtushenko L."/>
        </authorList>
    </citation>
    <scope>NUCLEOTIDE SEQUENCE</scope>
    <source>
        <strain evidence="3">VKM B-2555</strain>
    </source>
</reference>
<dbReference type="InterPro" id="IPR038734">
    <property type="entry name" value="YhaN_AAA"/>
</dbReference>
<keyword evidence="4" id="KW-1185">Reference proteome</keyword>
<accession>A0A9W6JGI7</accession>
<keyword evidence="1" id="KW-0175">Coiled coil</keyword>
<evidence type="ECO:0000259" key="2">
    <source>
        <dbReference type="Pfam" id="PF13514"/>
    </source>
</evidence>
<dbReference type="Pfam" id="PF13514">
    <property type="entry name" value="AAA_27"/>
    <property type="match status" value="1"/>
</dbReference>
<sequence length="881" mass="94603">MKIEALRLYNVKRFADRGVAIEGIGDGVNVLCDVNEAGKSTSFEALHALFFLPHSGTSGDVRALRPYSGGSPMIEADIVTGEGRFRLAKRYYAGRSARVTDLATGRLVAQADEAENVIAALVRGGSAGPAGLLWVRQGVTGIERRSKSEDESERQVRASLLESVQGEVEAVTGGRRMAAILAATQDALAELVTPTGRPRTGGRYAAAIEARDRLAAEVERLGADVTSLRAALDERAAQSRRLDELERTEDRQERRQAVQRAEAAFEAARAQTERLKAAEAELRLAQERKGAAASAFKVFHDAFEKMDELSPRVEEAAFKRSAAEAQRADVLAAVQAARAGFDAADAEAQAGRTRLDRAEAAVRAQEASQRLTEIERRLQDAEAARLAAEAAEAALALHATPPAALDELQALEVEIAALRAAADAARPTVTIAYEAGAAGRLVLNGAPLADGEERGYDGAAELVAPGLGVIALRSNRPAADDSRLARTLDRRRALLASLGVADFAGAQARRVRAQQAEAELREARGRLAALAPDGLPKLREQAAALRQAAQAPDGDAGDAAALRSALEAAEQARAAALQALREAEPAQRRADEQVFAAERSLAALAAERTQLDAVLGPEPERAARAATLTNARDACDAAFAQALARVEELRAAAADIETVEAALRRARSVEETAAREAERLRQAIAELNGRIRASADDAVEEAWREAQEAHAAAARRAEDFAREARALQRLEAALAAARAEARELYLKPVMAELKPLLGLLFDDASIAFDDRTLLPQTLRRNGLEEDVERLSGGMREQLSVLTRLAFARLLARDGRPAPVILDDALVYSDDDRIERMFDALHRQARDQQIIVFSCRQRAFARLGGNALRMTDWRPGDVAAES</sequence>
<feature type="coiled-coil region" evidence="1">
    <location>
        <begin position="663"/>
        <end position="747"/>
    </location>
</feature>
<feature type="coiled-coil region" evidence="1">
    <location>
        <begin position="228"/>
        <end position="295"/>
    </location>
</feature>
<name>A0A9W6JGI7_9HYPH</name>
<protein>
    <submittedName>
        <fullName evidence="3">GTP-binding protein</fullName>
    </submittedName>
</protein>
<dbReference type="Proteomes" id="UP001143364">
    <property type="component" value="Unassembled WGS sequence"/>
</dbReference>
<evidence type="ECO:0000313" key="4">
    <source>
        <dbReference type="Proteomes" id="UP001143364"/>
    </source>
</evidence>
<dbReference type="SUPFAM" id="SSF52540">
    <property type="entry name" value="P-loop containing nucleoside triphosphate hydrolases"/>
    <property type="match status" value="1"/>
</dbReference>
<organism evidence="3 4">
    <name type="scientific">Methylopila jiangsuensis</name>
    <dbReference type="NCBI Taxonomy" id="586230"/>
    <lineage>
        <taxon>Bacteria</taxon>
        <taxon>Pseudomonadati</taxon>
        <taxon>Pseudomonadota</taxon>
        <taxon>Alphaproteobacteria</taxon>
        <taxon>Hyphomicrobiales</taxon>
        <taxon>Methylopilaceae</taxon>
        <taxon>Methylopila</taxon>
    </lineage>
</organism>
<dbReference type="EMBL" id="BSFK01000005">
    <property type="protein sequence ID" value="GLK75425.1"/>
    <property type="molecule type" value="Genomic_DNA"/>
</dbReference>
<gene>
    <name evidence="3" type="ORF">GCM10008171_06790</name>
</gene>